<dbReference type="CDD" id="cd06307">
    <property type="entry name" value="PBP1_sugar_binding"/>
    <property type="match status" value="1"/>
</dbReference>
<evidence type="ECO:0000313" key="7">
    <source>
        <dbReference type="Proteomes" id="UP000070529"/>
    </source>
</evidence>
<feature type="domain" description="HTH lacI-type" evidence="5">
    <location>
        <begin position="5"/>
        <end position="59"/>
    </location>
</feature>
<evidence type="ECO:0000256" key="2">
    <source>
        <dbReference type="ARBA" id="ARBA00023015"/>
    </source>
</evidence>
<evidence type="ECO:0000259" key="5">
    <source>
        <dbReference type="PROSITE" id="PS50932"/>
    </source>
</evidence>
<dbReference type="STRING" id="294935.ATN88_07600"/>
<keyword evidence="3" id="KW-0238">DNA-binding</keyword>
<sequence>MPKRVTIKQIAEYAKVSVATVDRVINQRAPVKSATANRIIKAAKELGWRPPAVFENAIHDIDTSTTLNAAVLLQKNISPLCAESFERLSHTELDPDSSLSVDLIDDLDPEKIAARLLKLGKKHDIIAVTAIDHPFISEAIDKLKSNDVPVIALLSDLTAPNLAGYVGTNNRKRGRTAAWAIHRFCRDRGTIGVLIGSHRYLSQEDREISFRSYFREKAPAFKLLESVSTLDDEKQAYEATKILLRENPDLVGLFSAGGGSCGARKAIKEFGRDHPPFYVSLEFAPQSRIDLLQGGIDVILSGDFDQIAQETVAMMTEIKRDGNTEKKSKVLPFHLYTSENV</sequence>
<dbReference type="GO" id="GO:0003700">
    <property type="term" value="F:DNA-binding transcription factor activity"/>
    <property type="evidence" value="ECO:0007669"/>
    <property type="project" value="TreeGrafter"/>
</dbReference>
<dbReference type="Pfam" id="PF13407">
    <property type="entry name" value="Peripla_BP_4"/>
    <property type="match status" value="1"/>
</dbReference>
<dbReference type="SUPFAM" id="SSF47413">
    <property type="entry name" value="lambda repressor-like DNA-binding domains"/>
    <property type="match status" value="1"/>
</dbReference>
<evidence type="ECO:0000256" key="3">
    <source>
        <dbReference type="ARBA" id="ARBA00023125"/>
    </source>
</evidence>
<dbReference type="GO" id="GO:0000976">
    <property type="term" value="F:transcription cis-regulatory region binding"/>
    <property type="evidence" value="ECO:0007669"/>
    <property type="project" value="TreeGrafter"/>
</dbReference>
<evidence type="ECO:0000256" key="4">
    <source>
        <dbReference type="ARBA" id="ARBA00023163"/>
    </source>
</evidence>
<proteinExistence type="predicted"/>
<name>A0A135I529_9GAMM</name>
<dbReference type="InterPro" id="IPR025997">
    <property type="entry name" value="SBP_2_dom"/>
</dbReference>
<gene>
    <name evidence="6" type="ORF">ATN88_07600</name>
</gene>
<dbReference type="Gene3D" id="3.40.50.2300">
    <property type="match status" value="2"/>
</dbReference>
<dbReference type="GO" id="GO:0055085">
    <property type="term" value="P:transmembrane transport"/>
    <property type="evidence" value="ECO:0007669"/>
    <property type="project" value="UniProtKB-ARBA"/>
</dbReference>
<dbReference type="PANTHER" id="PTHR30146">
    <property type="entry name" value="LACI-RELATED TRANSCRIPTIONAL REPRESSOR"/>
    <property type="match status" value="1"/>
</dbReference>
<dbReference type="InterPro" id="IPR028082">
    <property type="entry name" value="Peripla_BP_I"/>
</dbReference>
<dbReference type="InterPro" id="IPR000843">
    <property type="entry name" value="HTH_LacI"/>
</dbReference>
<keyword evidence="4" id="KW-0804">Transcription</keyword>
<organism evidence="6 7">
    <name type="scientific">Enterovibrio coralii</name>
    <dbReference type="NCBI Taxonomy" id="294935"/>
    <lineage>
        <taxon>Bacteria</taxon>
        <taxon>Pseudomonadati</taxon>
        <taxon>Pseudomonadota</taxon>
        <taxon>Gammaproteobacteria</taxon>
        <taxon>Vibrionales</taxon>
        <taxon>Vibrionaceae</taxon>
        <taxon>Enterovibrio</taxon>
    </lineage>
</organism>
<dbReference type="SMART" id="SM00354">
    <property type="entry name" value="HTH_LACI"/>
    <property type="match status" value="1"/>
</dbReference>
<keyword evidence="7" id="KW-1185">Reference proteome</keyword>
<dbReference type="PROSITE" id="PS50932">
    <property type="entry name" value="HTH_LACI_2"/>
    <property type="match status" value="1"/>
</dbReference>
<dbReference type="Gene3D" id="1.10.260.40">
    <property type="entry name" value="lambda repressor-like DNA-binding domains"/>
    <property type="match status" value="1"/>
</dbReference>
<dbReference type="SUPFAM" id="SSF53822">
    <property type="entry name" value="Periplasmic binding protein-like I"/>
    <property type="match status" value="1"/>
</dbReference>
<dbReference type="InterPro" id="IPR010982">
    <property type="entry name" value="Lambda_DNA-bd_dom_sf"/>
</dbReference>
<keyword evidence="2" id="KW-0805">Transcription regulation</keyword>
<evidence type="ECO:0000313" key="6">
    <source>
        <dbReference type="EMBL" id="KXF80542.1"/>
    </source>
</evidence>
<comment type="caution">
    <text evidence="6">The sequence shown here is derived from an EMBL/GenBank/DDBJ whole genome shotgun (WGS) entry which is preliminary data.</text>
</comment>
<dbReference type="EMBL" id="LNTY01000050">
    <property type="protein sequence ID" value="KXF80542.1"/>
    <property type="molecule type" value="Genomic_DNA"/>
</dbReference>
<dbReference type="RefSeq" id="WP_067419047.1">
    <property type="nucleotide sequence ID" value="NZ_LNTY01000050.1"/>
</dbReference>
<protein>
    <recommendedName>
        <fullName evidence="1">Autoinducer 2-binding periplasmic protein LuxP</fullName>
    </recommendedName>
</protein>
<dbReference type="OrthoDB" id="5756154at2"/>
<dbReference type="PANTHER" id="PTHR30146:SF152">
    <property type="entry name" value="TRANSCRIPTIONAL REGULATORY PROTEIN"/>
    <property type="match status" value="1"/>
</dbReference>
<dbReference type="CDD" id="cd01392">
    <property type="entry name" value="HTH_LacI"/>
    <property type="match status" value="1"/>
</dbReference>
<accession>A0A135I529</accession>
<dbReference type="AlphaFoldDB" id="A0A135I529"/>
<evidence type="ECO:0000256" key="1">
    <source>
        <dbReference type="ARBA" id="ARBA00022181"/>
    </source>
</evidence>
<reference evidence="6 7" key="1">
    <citation type="submission" date="2015-11" db="EMBL/GenBank/DDBJ databases">
        <title>Genomic Taxonomy of the Vibrionaceae.</title>
        <authorList>
            <person name="Gomez-Gil B."/>
            <person name="Enciso-Ibarra J."/>
        </authorList>
    </citation>
    <scope>NUCLEOTIDE SEQUENCE [LARGE SCALE GENOMIC DNA]</scope>
    <source>
        <strain evidence="6 7">CAIM 912</strain>
    </source>
</reference>
<dbReference type="Pfam" id="PF00356">
    <property type="entry name" value="LacI"/>
    <property type="match status" value="1"/>
</dbReference>
<dbReference type="Proteomes" id="UP000070529">
    <property type="component" value="Unassembled WGS sequence"/>
</dbReference>